<dbReference type="Pfam" id="PF01546">
    <property type="entry name" value="Peptidase_M20"/>
    <property type="match status" value="1"/>
</dbReference>
<keyword evidence="6" id="KW-0862">Zinc</keyword>
<dbReference type="Gene3D" id="3.40.630.10">
    <property type="entry name" value="Zn peptidases"/>
    <property type="match status" value="1"/>
</dbReference>
<dbReference type="GO" id="GO:0008270">
    <property type="term" value="F:zinc ion binding"/>
    <property type="evidence" value="ECO:0007669"/>
    <property type="project" value="InterPro"/>
</dbReference>
<dbReference type="EMBL" id="CP042374">
    <property type="protein sequence ID" value="QEA33625.1"/>
    <property type="molecule type" value="Genomic_DNA"/>
</dbReference>
<dbReference type="GO" id="GO:0006508">
    <property type="term" value="P:proteolysis"/>
    <property type="evidence" value="ECO:0007669"/>
    <property type="project" value="UniProtKB-KW"/>
</dbReference>
<evidence type="ECO:0000256" key="6">
    <source>
        <dbReference type="ARBA" id="ARBA00022833"/>
    </source>
</evidence>
<comment type="similarity">
    <text evidence="2">Belongs to the peptidase M20A family.</text>
</comment>
<evidence type="ECO:0000313" key="10">
    <source>
        <dbReference type="EMBL" id="QEA33625.1"/>
    </source>
</evidence>
<evidence type="ECO:0000256" key="4">
    <source>
        <dbReference type="ARBA" id="ARBA00022723"/>
    </source>
</evidence>
<reference evidence="10 11" key="1">
    <citation type="submission" date="2019-06" db="EMBL/GenBank/DDBJ databases">
        <title>Genome analyses of bacteria isolated from kimchi.</title>
        <authorList>
            <person name="Lee S."/>
            <person name="Ahn S."/>
            <person name="Roh S."/>
        </authorList>
    </citation>
    <scope>NUCLEOTIDE SEQUENCE [LARGE SCALE GENOMIC DNA]</scope>
    <source>
        <strain evidence="10 11">CBA3620</strain>
    </source>
</reference>
<dbReference type="InterPro" id="IPR010964">
    <property type="entry name" value="M20A_pepV-rel"/>
</dbReference>
<evidence type="ECO:0000313" key="11">
    <source>
        <dbReference type="Proteomes" id="UP000321332"/>
    </source>
</evidence>
<dbReference type="GO" id="GO:0016805">
    <property type="term" value="F:dipeptidase activity"/>
    <property type="evidence" value="ECO:0007669"/>
    <property type="project" value="UniProtKB-KW"/>
</dbReference>
<gene>
    <name evidence="10" type="ORF">FGL89_05550</name>
</gene>
<dbReference type="PANTHER" id="PTHR43808:SF31">
    <property type="entry name" value="N-ACETYL-L-CITRULLINE DEACETYLASE"/>
    <property type="match status" value="1"/>
</dbReference>
<dbReference type="InterPro" id="IPR036264">
    <property type="entry name" value="Bact_exopeptidase_dim_dom"/>
</dbReference>
<dbReference type="RefSeq" id="WP_014974958.1">
    <property type="nucleotide sequence ID" value="NZ_CP042374.1"/>
</dbReference>
<evidence type="ECO:0000259" key="9">
    <source>
        <dbReference type="Pfam" id="PF07687"/>
    </source>
</evidence>
<dbReference type="GO" id="GO:0006526">
    <property type="term" value="P:L-arginine biosynthetic process"/>
    <property type="evidence" value="ECO:0007669"/>
    <property type="project" value="TreeGrafter"/>
</dbReference>
<keyword evidence="8" id="KW-0482">Metalloprotease</keyword>
<keyword evidence="5" id="KW-0378">Hydrolase</keyword>
<name>A0AAE6IJR2_LEUCA</name>
<dbReference type="Gene3D" id="3.30.70.360">
    <property type="match status" value="2"/>
</dbReference>
<protein>
    <submittedName>
        <fullName evidence="10">M20 family peptidase</fullName>
    </submittedName>
</protein>
<dbReference type="GO" id="GO:0008777">
    <property type="term" value="F:acetylornithine deacetylase activity"/>
    <property type="evidence" value="ECO:0007669"/>
    <property type="project" value="TreeGrafter"/>
</dbReference>
<organism evidence="10 11">
    <name type="scientific">Leuconostoc carnosum</name>
    <dbReference type="NCBI Taxonomy" id="1252"/>
    <lineage>
        <taxon>Bacteria</taxon>
        <taxon>Bacillati</taxon>
        <taxon>Bacillota</taxon>
        <taxon>Bacilli</taxon>
        <taxon>Lactobacillales</taxon>
        <taxon>Lactobacillaceae</taxon>
        <taxon>Leuconostoc</taxon>
    </lineage>
</organism>
<feature type="domain" description="Peptidase M20 dimerisation" evidence="9">
    <location>
        <begin position="274"/>
        <end position="352"/>
    </location>
</feature>
<dbReference type="OMA" id="ESDWRDM"/>
<proteinExistence type="inferred from homology"/>
<dbReference type="Proteomes" id="UP000321332">
    <property type="component" value="Chromosome"/>
</dbReference>
<comment type="cofactor">
    <cofactor evidence="1">
        <name>Zn(2+)</name>
        <dbReference type="ChEBI" id="CHEBI:29105"/>
    </cofactor>
</comment>
<dbReference type="InterPro" id="IPR050072">
    <property type="entry name" value="Peptidase_M20A"/>
</dbReference>
<dbReference type="InterPro" id="IPR011650">
    <property type="entry name" value="Peptidase_M20_dimer"/>
</dbReference>
<dbReference type="Pfam" id="PF07687">
    <property type="entry name" value="M20_dimer"/>
    <property type="match status" value="1"/>
</dbReference>
<dbReference type="GO" id="GO:0008237">
    <property type="term" value="F:metallopeptidase activity"/>
    <property type="evidence" value="ECO:0007669"/>
    <property type="project" value="UniProtKB-KW"/>
</dbReference>
<dbReference type="PANTHER" id="PTHR43808">
    <property type="entry name" value="ACETYLORNITHINE DEACETYLASE"/>
    <property type="match status" value="1"/>
</dbReference>
<dbReference type="SUPFAM" id="SSF55031">
    <property type="entry name" value="Bacterial exopeptidase dimerisation domain"/>
    <property type="match status" value="1"/>
</dbReference>
<dbReference type="NCBIfam" id="TIGR01887">
    <property type="entry name" value="dipeptidaselike"/>
    <property type="match status" value="1"/>
</dbReference>
<keyword evidence="7" id="KW-0224">Dipeptidase</keyword>
<dbReference type="InterPro" id="IPR001261">
    <property type="entry name" value="ArgE/DapE_CS"/>
</dbReference>
<accession>A0AAE6IJR2</accession>
<evidence type="ECO:0000256" key="7">
    <source>
        <dbReference type="ARBA" id="ARBA00022997"/>
    </source>
</evidence>
<evidence type="ECO:0000256" key="8">
    <source>
        <dbReference type="ARBA" id="ARBA00023049"/>
    </source>
</evidence>
<evidence type="ECO:0000256" key="3">
    <source>
        <dbReference type="ARBA" id="ARBA00022670"/>
    </source>
</evidence>
<evidence type="ECO:0000256" key="1">
    <source>
        <dbReference type="ARBA" id="ARBA00001947"/>
    </source>
</evidence>
<dbReference type="GeneID" id="61187205"/>
<dbReference type="PROSITE" id="PS00758">
    <property type="entry name" value="ARGE_DAPE_CPG2_1"/>
    <property type="match status" value="1"/>
</dbReference>
<dbReference type="SUPFAM" id="SSF53187">
    <property type="entry name" value="Zn-dependent exopeptidases"/>
    <property type="match status" value="1"/>
</dbReference>
<evidence type="ECO:0000256" key="5">
    <source>
        <dbReference type="ARBA" id="ARBA00022801"/>
    </source>
</evidence>
<keyword evidence="4" id="KW-0479">Metal-binding</keyword>
<evidence type="ECO:0000256" key="2">
    <source>
        <dbReference type="ARBA" id="ARBA00006247"/>
    </source>
</evidence>
<dbReference type="InterPro" id="IPR002933">
    <property type="entry name" value="Peptidase_M20"/>
</dbReference>
<keyword evidence="3" id="KW-0645">Protease</keyword>
<sequence>MIKSIVQWQQEAEDYQPELVQDLLQFLAIPSVLDPITATLQHPFGAGIEMALAYLVDIATRDGFTVERVADNMVVVVDYGPSDASETVGVLSHVDVVPGNAASWRTTLPFSPKIIGNRIYARGAHDMKVDLLASYYALRQLRDSGFWPRRKIRLIFGSDEESDWRDMKAYLEQIGEPTLGFSPDGTFPVVPGEKGVQTIVIKFQGNQMYNTKYMQLISFESGNRDNVVPGVAKAIVRLPDGADINKFLAQYEAYLTNLPVITGIGQYDDGHISLTLYGKSVHGAYPEDGLNAGTYLAHFLDQFEFTDQAHAFIEFLGNGNHQNVFGEKLGLVFHDDIMGDLTMNIGQMNYYHSANSDIRIQFRFPIGITETAILTQVQRHIGGLKARIFKEAQFGNQPHMVDLKDPIVNVLEEIYAEHTHTKKTYKISNGGSYARLLKRGVAFGGQFPDVEITSHQPDEYALLDHIPKTQAIFAHALHDISK</sequence>
<dbReference type="AlphaFoldDB" id="A0AAE6IJR2"/>